<dbReference type="GO" id="GO:0030126">
    <property type="term" value="C:COPI vesicle coat"/>
    <property type="evidence" value="ECO:0007669"/>
    <property type="project" value="InterPro"/>
</dbReference>
<dbReference type="InterPro" id="IPR011989">
    <property type="entry name" value="ARM-like"/>
</dbReference>
<comment type="caution">
    <text evidence="17">The sequence shown here is derived from an EMBL/GenBank/DDBJ whole genome shotgun (WGS) entry which is preliminary data.</text>
</comment>
<dbReference type="AlphaFoldDB" id="A0A0L6VB06"/>
<dbReference type="InterPro" id="IPR016024">
    <property type="entry name" value="ARM-type_fold"/>
</dbReference>
<dbReference type="GO" id="GO:0000139">
    <property type="term" value="C:Golgi membrane"/>
    <property type="evidence" value="ECO:0007669"/>
    <property type="project" value="UniProtKB-SubCell"/>
</dbReference>
<dbReference type="InterPro" id="IPR009028">
    <property type="entry name" value="Coatomer/calthrin_app_sub_C"/>
</dbReference>
<dbReference type="Pfam" id="PF08752">
    <property type="entry name" value="COP-gamma_platf"/>
    <property type="match status" value="1"/>
</dbReference>
<dbReference type="GO" id="GO:0009306">
    <property type="term" value="P:protein secretion"/>
    <property type="evidence" value="ECO:0007669"/>
    <property type="project" value="TreeGrafter"/>
</dbReference>
<evidence type="ECO:0000259" key="15">
    <source>
        <dbReference type="Pfam" id="PF08752"/>
    </source>
</evidence>
<evidence type="ECO:0000256" key="1">
    <source>
        <dbReference type="ARBA" id="ARBA00004255"/>
    </source>
</evidence>
<evidence type="ECO:0000313" key="17">
    <source>
        <dbReference type="EMBL" id="KNZ57752.1"/>
    </source>
</evidence>
<feature type="domain" description="Coatomer subunit gamma C-terminal" evidence="16">
    <location>
        <begin position="891"/>
        <end position="1004"/>
    </location>
</feature>
<keyword evidence="11 13" id="KW-0968">Cytoplasmic vesicle</keyword>
<dbReference type="FunFam" id="3.30.310.10:FF:000008">
    <property type="entry name" value="Coatomer subunit gamma"/>
    <property type="match status" value="1"/>
</dbReference>
<dbReference type="GO" id="GO:0005793">
    <property type="term" value="C:endoplasmic reticulum-Golgi intermediate compartment"/>
    <property type="evidence" value="ECO:0007669"/>
    <property type="project" value="TreeGrafter"/>
</dbReference>
<dbReference type="OrthoDB" id="1074925at2759"/>
<dbReference type="InterPro" id="IPR012295">
    <property type="entry name" value="TBP_dom_sf"/>
</dbReference>
<dbReference type="GO" id="GO:0006886">
    <property type="term" value="P:intracellular protein transport"/>
    <property type="evidence" value="ECO:0007669"/>
    <property type="project" value="InterPro"/>
</dbReference>
<evidence type="ECO:0000256" key="9">
    <source>
        <dbReference type="ARBA" id="ARBA00023034"/>
    </source>
</evidence>
<dbReference type="InterPro" id="IPR037067">
    <property type="entry name" value="Coatomer_gsu_app_sf"/>
</dbReference>
<evidence type="ECO:0000256" key="13">
    <source>
        <dbReference type="PIRNR" id="PIRNR037093"/>
    </source>
</evidence>
<keyword evidence="5" id="KW-0597">Phosphoprotein</keyword>
<comment type="subunit">
    <text evidence="13">Oligomeric complex.</text>
</comment>
<comment type="function">
    <text evidence="12 13">The coatomer is a cytosolic protein complex that binds to dilysine motifs and reversibly associates with Golgi non-clathrin-coated vesicles, which further mediate biosynthetic protein transport from the ER, via the Golgi up to the trans Golgi network. Coatomer complex is required for budding from Golgi membranes, and is essential for the retrograde Golgi-to-ER transport of dilysine-tagged proteins.</text>
</comment>
<dbReference type="GO" id="GO:0005198">
    <property type="term" value="F:structural molecule activity"/>
    <property type="evidence" value="ECO:0007669"/>
    <property type="project" value="InterPro"/>
</dbReference>
<dbReference type="GO" id="GO:0006888">
    <property type="term" value="P:endoplasmic reticulum to Golgi vesicle-mediated transport"/>
    <property type="evidence" value="ECO:0007669"/>
    <property type="project" value="TreeGrafter"/>
</dbReference>
<dbReference type="InterPro" id="IPR002553">
    <property type="entry name" value="Clathrin/coatomer_adapt-like_N"/>
</dbReference>
<dbReference type="Gene3D" id="1.25.10.10">
    <property type="entry name" value="Leucine-rich Repeat Variant"/>
    <property type="match status" value="1"/>
</dbReference>
<evidence type="ECO:0000256" key="10">
    <source>
        <dbReference type="ARBA" id="ARBA00023136"/>
    </source>
</evidence>
<dbReference type="InterPro" id="IPR013041">
    <property type="entry name" value="Clathrin_app_Ig-like_sf"/>
</dbReference>
<evidence type="ECO:0000256" key="12">
    <source>
        <dbReference type="ARBA" id="ARBA00025536"/>
    </source>
</evidence>
<dbReference type="VEuPathDB" id="FungiDB:VP01_2081g3"/>
<evidence type="ECO:0000256" key="11">
    <source>
        <dbReference type="ARBA" id="ARBA00023329"/>
    </source>
</evidence>
<evidence type="ECO:0000256" key="7">
    <source>
        <dbReference type="ARBA" id="ARBA00022892"/>
    </source>
</evidence>
<dbReference type="GO" id="GO:0006891">
    <property type="term" value="P:intra-Golgi vesicle-mediated transport"/>
    <property type="evidence" value="ECO:0007669"/>
    <property type="project" value="TreeGrafter"/>
</dbReference>
<keyword evidence="18" id="KW-1185">Reference proteome</keyword>
<comment type="similarity">
    <text evidence="2 13">Belongs to the COPG family.</text>
</comment>
<keyword evidence="6" id="KW-0677">Repeat</keyword>
<dbReference type="FunFam" id="2.60.40.1480:FF:000001">
    <property type="entry name" value="Coatomer subunit gamma"/>
    <property type="match status" value="1"/>
</dbReference>
<evidence type="ECO:0000259" key="16">
    <source>
        <dbReference type="Pfam" id="PF16381"/>
    </source>
</evidence>
<keyword evidence="3 13" id="KW-0813">Transport</keyword>
<organism evidence="17 18">
    <name type="scientific">Puccinia sorghi</name>
    <dbReference type="NCBI Taxonomy" id="27349"/>
    <lineage>
        <taxon>Eukaryota</taxon>
        <taxon>Fungi</taxon>
        <taxon>Dikarya</taxon>
        <taxon>Basidiomycota</taxon>
        <taxon>Pucciniomycotina</taxon>
        <taxon>Pucciniomycetes</taxon>
        <taxon>Pucciniales</taxon>
        <taxon>Pucciniaceae</taxon>
        <taxon>Puccinia</taxon>
    </lineage>
</organism>
<evidence type="ECO:0000256" key="3">
    <source>
        <dbReference type="ARBA" id="ARBA00022448"/>
    </source>
</evidence>
<keyword evidence="7 13" id="KW-0931">ER-Golgi transport</keyword>
<dbReference type="GO" id="GO:0005783">
    <property type="term" value="C:endoplasmic reticulum"/>
    <property type="evidence" value="ECO:0007669"/>
    <property type="project" value="TreeGrafter"/>
</dbReference>
<dbReference type="InterPro" id="IPR017106">
    <property type="entry name" value="Coatomer_gsu"/>
</dbReference>
<reference evidence="17 18" key="1">
    <citation type="submission" date="2015-08" db="EMBL/GenBank/DDBJ databases">
        <title>Next Generation Sequencing and Analysis of the Genome of Puccinia sorghi L Schw, the Causal Agent of Maize Common Rust.</title>
        <authorList>
            <person name="Rochi L."/>
            <person name="Burguener G."/>
            <person name="Darino M."/>
            <person name="Turjanski A."/>
            <person name="Kreff E."/>
            <person name="Dieguez M.J."/>
            <person name="Sacco F."/>
        </authorList>
    </citation>
    <scope>NUCLEOTIDE SEQUENCE [LARGE SCALE GENOMIC DNA]</scope>
    <source>
        <strain evidence="17 18">RO10H11247</strain>
    </source>
</reference>
<dbReference type="PIRSF" id="PIRSF037093">
    <property type="entry name" value="Coatomer_gamma_subunit"/>
    <property type="match status" value="1"/>
</dbReference>
<sequence length="1005" mass="111545">MSFKKDEETGVAHFMQDKTTVIQEARVFNESPISPRKCRILLTKIIYLLYVGETFGPQEATTLFFGVTKLFQHKDVCQLSFFLSPIGFNKRRADFDHSGMHQSALRQMVYLVIKELSDLAQDVIMVTSSIMKDMQPNLEVIYRPNAIRALCRVIDGSMIQGIERFYKSAIVDRNSSISSAALVSSYHLFPIAKDVIKRWANEAQESLNAKGSGGGGSFIPASASSYLSSFGGGGGQTQSGYQAVASSSYITQYHALGLLYAIRQQDRMAVSKLIQQLGGGKSNTLRSPYALCMLIRFASKLMDEDPKFVIIASLRLFHLHKQMHELLEGFLRHKSDMVNYEAARAICEMRNVTSAELYRPVAVLQLFLSSPKGALKFCAIRTLAKLALTHPQPVQACNLDMERLINDDNRGVATFAITTLLKQISAFMSEISDEFKVTIVNAIRALCLKFPAKQAVMLNFLSGVLRDEGGYDFKRAVVEAIFDMIKFIGESKETALAQLCEFIEDCEFTKLSVRILHLLGIEGPKALHPSKYIRYIYNRVILENAIVRAAAVSSLAKFGVNVPDLGVKASIKVLLTRFVAISIFLCPDLLHTLTTRNRCLDDVDDEVRDRAALYLKVLDQEPLADKFVKDESTISLATLESKLTTYISQKESSQAPFEMSNIPRISREQACQEALRADISYIPFFFVNQSVLLLTDWDELSILGARQEASSDLAGFNSTGKATDQQSARPAVLASTTAETQRECATQLSAVPEFSTYGKLLKSSAKPIPLTEHETEYVVSVVKHIFAEHVVFQFNLTNTLPDTILEQVSVLTNPPEEGLSEDFIIPIPMMSNEPGIIYVSYTRTNPEYYALGSFNCTLKFISKEVDPISGEPEEEGYEDEYQIEDVELGVGDYIIPTYLTFTTEWDRLRTGATATETFQLSALKSLKSACDTLIELLNLEPLGGTENPSSTTVHTLQLAGMLCGGEGNILVRTRMTFSSDQGVTIEMSARAEKPKAVQLVMSAIA</sequence>
<keyword evidence="4 13" id="KW-0963">Cytoplasm</keyword>
<dbReference type="Pfam" id="PF16381">
    <property type="entry name" value="Coatomer_g_Cpla"/>
    <property type="match status" value="1"/>
</dbReference>
<dbReference type="SUPFAM" id="SSF49348">
    <property type="entry name" value="Clathrin adaptor appendage domain"/>
    <property type="match status" value="1"/>
</dbReference>
<dbReference type="InterPro" id="IPR032154">
    <property type="entry name" value="Coatomer_g_Cpla"/>
</dbReference>
<dbReference type="Pfam" id="PF01602">
    <property type="entry name" value="Adaptin_N"/>
    <property type="match status" value="1"/>
</dbReference>
<feature type="domain" description="Clathrin/coatomer adaptor adaptin-like N-terminal" evidence="14">
    <location>
        <begin position="104"/>
        <end position="620"/>
    </location>
</feature>
<dbReference type="Proteomes" id="UP000037035">
    <property type="component" value="Unassembled WGS sequence"/>
</dbReference>
<evidence type="ECO:0000256" key="2">
    <source>
        <dbReference type="ARBA" id="ARBA00010720"/>
    </source>
</evidence>
<keyword evidence="9 13" id="KW-0333">Golgi apparatus</keyword>
<evidence type="ECO:0000256" key="6">
    <source>
        <dbReference type="ARBA" id="ARBA00022737"/>
    </source>
</evidence>
<dbReference type="EMBL" id="LAVV01006928">
    <property type="protein sequence ID" value="KNZ57752.1"/>
    <property type="molecule type" value="Genomic_DNA"/>
</dbReference>
<dbReference type="FunFam" id="1.25.10.10:FF:000071">
    <property type="entry name" value="Coatomer subunit gamma"/>
    <property type="match status" value="1"/>
</dbReference>
<dbReference type="Gene3D" id="2.60.40.1480">
    <property type="entry name" value="Coatomer, gamma subunit, appendage domain"/>
    <property type="match status" value="1"/>
</dbReference>
<dbReference type="SUPFAM" id="SSF55711">
    <property type="entry name" value="Subdomain of clathrin and coatomer appendage domain"/>
    <property type="match status" value="1"/>
</dbReference>
<dbReference type="Gene3D" id="3.30.310.10">
    <property type="entry name" value="TATA-Binding Protein"/>
    <property type="match status" value="1"/>
</dbReference>
<protein>
    <recommendedName>
        <fullName evidence="13">Coatomer subunit gamma</fullName>
    </recommendedName>
</protein>
<name>A0A0L6VB06_9BASI</name>
<comment type="subcellular location">
    <subcellularLocation>
        <location evidence="13">Cytoplasm</location>
    </subcellularLocation>
    <subcellularLocation>
        <location evidence="1 13">Golgi apparatus membrane</location>
        <topology evidence="1 13">Peripheral membrane protein</topology>
        <orientation evidence="1 13">Cytoplasmic side</orientation>
    </subcellularLocation>
    <subcellularLocation>
        <location evidence="13">Cytoplasmic vesicle</location>
        <location evidence="13">COPI-coated vesicle membrane</location>
        <topology evidence="13">Peripheral membrane protein</topology>
        <orientation evidence="13">Cytoplasmic side</orientation>
    </subcellularLocation>
</comment>
<dbReference type="PANTHER" id="PTHR10261">
    <property type="entry name" value="COATOMER SUBUNIT GAMMA"/>
    <property type="match status" value="1"/>
</dbReference>
<evidence type="ECO:0000256" key="8">
    <source>
        <dbReference type="ARBA" id="ARBA00022927"/>
    </source>
</evidence>
<feature type="domain" description="Coatomer gamma subunit appendage Ig-like subdomain" evidence="15">
    <location>
        <begin position="744"/>
        <end position="888"/>
    </location>
</feature>
<evidence type="ECO:0000313" key="18">
    <source>
        <dbReference type="Proteomes" id="UP000037035"/>
    </source>
</evidence>
<evidence type="ECO:0000256" key="5">
    <source>
        <dbReference type="ARBA" id="ARBA00022553"/>
    </source>
</evidence>
<proteinExistence type="inferred from homology"/>
<gene>
    <name evidence="17" type="ORF">VP01_2081g3</name>
</gene>
<evidence type="ECO:0000256" key="4">
    <source>
        <dbReference type="ARBA" id="ARBA00022490"/>
    </source>
</evidence>
<dbReference type="PANTHER" id="PTHR10261:SF0">
    <property type="entry name" value="COATOMER SUBUNIT GAMMA-2"/>
    <property type="match status" value="1"/>
</dbReference>
<evidence type="ECO:0000259" key="14">
    <source>
        <dbReference type="Pfam" id="PF01602"/>
    </source>
</evidence>
<dbReference type="SUPFAM" id="SSF48371">
    <property type="entry name" value="ARM repeat"/>
    <property type="match status" value="1"/>
</dbReference>
<dbReference type="STRING" id="27349.A0A0L6VB06"/>
<keyword evidence="10 13" id="KW-0472">Membrane</keyword>
<accession>A0A0L6VB06</accession>
<dbReference type="InterPro" id="IPR013040">
    <property type="entry name" value="Coatomer_gsu_app_Ig-like_dom"/>
</dbReference>
<keyword evidence="8 13" id="KW-0653">Protein transport</keyword>